<dbReference type="Pfam" id="PF22691">
    <property type="entry name" value="Thiolase_C_1"/>
    <property type="match status" value="1"/>
</dbReference>
<dbReference type="AlphaFoldDB" id="A0A9X1YGL1"/>
<accession>A0A9X1YGL1</accession>
<dbReference type="InterPro" id="IPR016039">
    <property type="entry name" value="Thiolase-like"/>
</dbReference>
<dbReference type="CDD" id="cd00829">
    <property type="entry name" value="SCP-x_thiolase"/>
    <property type="match status" value="1"/>
</dbReference>
<dbReference type="GO" id="GO:0003988">
    <property type="term" value="F:acetyl-CoA C-acyltransferase activity"/>
    <property type="evidence" value="ECO:0007669"/>
    <property type="project" value="UniProtKB-ARBA"/>
</dbReference>
<reference evidence="2" key="1">
    <citation type="submission" date="2021-11" db="EMBL/GenBank/DDBJ databases">
        <title>BS-T2-15 a new species belonging to the Comamonadaceae family isolated from the soil of a French oak forest.</title>
        <authorList>
            <person name="Mieszkin S."/>
            <person name="Alain K."/>
        </authorList>
    </citation>
    <scope>NUCLEOTIDE SEQUENCE</scope>
    <source>
        <strain evidence="2">BS-T2-15</strain>
    </source>
</reference>
<sequence>MQILERQAAITGIGMSGPSRRADRSPLQLTLDATLEALADAGLKREDIDGLSSWPGMSTTPGMAPVPLREIKESLGLKLNWSAAAAEAPGQLGAILNAAMAVASGQARHVLCFRSLSQYTEQVKSRGKAPSDGALGKAARVDGLMSWIRPFNGLSAAHPIALVAARHMHEYGTTREQMGAIALNGRRNAMLNPRALYREPLTMADYLSARMVSDPLCLYDCDAPIDGATAIIVSHIDAARDLRKPPLRIEAMSGALHGRSSWDQFDDLTSMAARDAGRHLWERTDLKPTDVDVANLYDGFSVLTMIWLEALGFCKKGESGAFVEGGRRIALEGELPLNTGGGQLSAGRLHGFGLLWESCTQLWGEGGDRQVAGAPRVALTAAGGGPLAGCLLLTRDT</sequence>
<name>A0A9X1YGL1_9BURK</name>
<dbReference type="InterPro" id="IPR002155">
    <property type="entry name" value="Thiolase"/>
</dbReference>
<dbReference type="Gene3D" id="3.40.47.10">
    <property type="match status" value="1"/>
</dbReference>
<dbReference type="SUPFAM" id="SSF53901">
    <property type="entry name" value="Thiolase-like"/>
    <property type="match status" value="2"/>
</dbReference>
<dbReference type="InterPro" id="IPR055140">
    <property type="entry name" value="Thiolase_C_2"/>
</dbReference>
<keyword evidence="3" id="KW-1185">Reference proteome</keyword>
<evidence type="ECO:0000313" key="2">
    <source>
        <dbReference type="EMBL" id="MCK9685673.1"/>
    </source>
</evidence>
<comment type="caution">
    <text evidence="2">The sequence shown here is derived from an EMBL/GenBank/DDBJ whole genome shotgun (WGS) entry which is preliminary data.</text>
</comment>
<organism evidence="2 3">
    <name type="scientific">Scleromatobacter humisilvae</name>
    <dbReference type="NCBI Taxonomy" id="2897159"/>
    <lineage>
        <taxon>Bacteria</taxon>
        <taxon>Pseudomonadati</taxon>
        <taxon>Pseudomonadota</taxon>
        <taxon>Betaproteobacteria</taxon>
        <taxon>Burkholderiales</taxon>
        <taxon>Sphaerotilaceae</taxon>
        <taxon>Scleromatobacter</taxon>
    </lineage>
</organism>
<proteinExistence type="predicted"/>
<protein>
    <submittedName>
        <fullName evidence="2">Thiolase family protein</fullName>
    </submittedName>
</protein>
<evidence type="ECO:0000313" key="3">
    <source>
        <dbReference type="Proteomes" id="UP001139353"/>
    </source>
</evidence>
<evidence type="ECO:0000259" key="1">
    <source>
        <dbReference type="Pfam" id="PF22691"/>
    </source>
</evidence>
<dbReference type="PANTHER" id="PTHR42870:SF1">
    <property type="entry name" value="NON-SPECIFIC LIPID-TRANSFER PROTEIN-LIKE 2"/>
    <property type="match status" value="1"/>
</dbReference>
<dbReference type="PANTHER" id="PTHR42870">
    <property type="entry name" value="ACETYL-COA C-ACETYLTRANSFERASE"/>
    <property type="match status" value="1"/>
</dbReference>
<dbReference type="RefSeq" id="WP_275681669.1">
    <property type="nucleotide sequence ID" value="NZ_JAJLJH010000001.1"/>
</dbReference>
<gene>
    <name evidence="2" type="ORF">LPC04_08120</name>
</gene>
<dbReference type="Proteomes" id="UP001139353">
    <property type="component" value="Unassembled WGS sequence"/>
</dbReference>
<dbReference type="PIRSF" id="PIRSF000429">
    <property type="entry name" value="Ac-CoA_Ac_transf"/>
    <property type="match status" value="1"/>
</dbReference>
<feature type="domain" description="Thiolase C-terminal" evidence="1">
    <location>
        <begin position="256"/>
        <end position="387"/>
    </location>
</feature>
<dbReference type="EMBL" id="JAJLJH010000001">
    <property type="protein sequence ID" value="MCK9685673.1"/>
    <property type="molecule type" value="Genomic_DNA"/>
</dbReference>